<comment type="caution">
    <text evidence="2">The sequence shown here is derived from an EMBL/GenBank/DDBJ whole genome shotgun (WGS) entry which is preliminary data.</text>
</comment>
<evidence type="ECO:0000313" key="3">
    <source>
        <dbReference type="Proteomes" id="UP000613740"/>
    </source>
</evidence>
<accession>A0A835SYL7</accession>
<feature type="compositionally biased region" description="Polar residues" evidence="1">
    <location>
        <begin position="30"/>
        <end position="39"/>
    </location>
</feature>
<feature type="compositionally biased region" description="Acidic residues" evidence="1">
    <location>
        <begin position="340"/>
        <end position="352"/>
    </location>
</feature>
<feature type="region of interest" description="Disordered" evidence="1">
    <location>
        <begin position="332"/>
        <end position="410"/>
    </location>
</feature>
<gene>
    <name evidence="2" type="ORF">HYH02_014266</name>
</gene>
<feature type="compositionally biased region" description="Gly residues" evidence="1">
    <location>
        <begin position="283"/>
        <end position="292"/>
    </location>
</feature>
<feature type="region of interest" description="Disordered" evidence="1">
    <location>
        <begin position="1"/>
        <end position="44"/>
    </location>
</feature>
<reference evidence="2" key="1">
    <citation type="journal article" date="2020" name="bioRxiv">
        <title>Comparative genomics of Chlamydomonas.</title>
        <authorList>
            <person name="Craig R.J."/>
            <person name="Hasan A.R."/>
            <person name="Ness R.W."/>
            <person name="Keightley P.D."/>
        </authorList>
    </citation>
    <scope>NUCLEOTIDE SEQUENCE</scope>
    <source>
        <strain evidence="2">CCAP 11/173</strain>
    </source>
</reference>
<dbReference type="EMBL" id="JAEHOD010000090">
    <property type="protein sequence ID" value="KAG2428855.1"/>
    <property type="molecule type" value="Genomic_DNA"/>
</dbReference>
<proteinExistence type="predicted"/>
<evidence type="ECO:0000313" key="2">
    <source>
        <dbReference type="EMBL" id="KAG2428855.1"/>
    </source>
</evidence>
<dbReference type="AlphaFoldDB" id="A0A835SYL7"/>
<feature type="region of interest" description="Disordered" evidence="1">
    <location>
        <begin position="59"/>
        <end position="79"/>
    </location>
</feature>
<organism evidence="2 3">
    <name type="scientific">Chlamydomonas schloesseri</name>
    <dbReference type="NCBI Taxonomy" id="2026947"/>
    <lineage>
        <taxon>Eukaryota</taxon>
        <taxon>Viridiplantae</taxon>
        <taxon>Chlorophyta</taxon>
        <taxon>core chlorophytes</taxon>
        <taxon>Chlorophyceae</taxon>
        <taxon>CS clade</taxon>
        <taxon>Chlamydomonadales</taxon>
        <taxon>Chlamydomonadaceae</taxon>
        <taxon>Chlamydomonas</taxon>
    </lineage>
</organism>
<dbReference type="OrthoDB" id="10604242at2759"/>
<protein>
    <submittedName>
        <fullName evidence="2">Uncharacterized protein</fullName>
    </submittedName>
</protein>
<keyword evidence="3" id="KW-1185">Reference proteome</keyword>
<feature type="compositionally biased region" description="Basic and acidic residues" evidence="1">
    <location>
        <begin position="297"/>
        <end position="306"/>
    </location>
</feature>
<sequence length="441" mass="45039">MSTTTKAPAPPRPPSDASAAPQQPQPQLQTRAGSATNPPGVNVPPAELRRLMAAICELRDGGEGEGGPGSGEREGEGNGVLDTALVISRAIDRYHPYWVASRKDWKEEAATAARPAYPTAVLQPHHHMRTYGVHLRQGVMLALTPPGDIHSEAGRWTAAQAAAAAAAGGGGDEVAAPPVVRLVHMFRFSRPLLSPAALAGAEPLPTAAGIEMEDCHRPVDDLRFLAPRLLGAALPADLAPLMLGTSSGSSTYWPLVPGDREAAAAASYAFAAWLGRLPPPETPGGGTGGGAAGQAEAGDKEKHKMADGTGGGGGLAGAVWRALGGLRTSFGSAERQVVREEEEEEEEEEEAEAGAKHGPPGPHATTIAAAPAGPAATAAATTTTSSSSTGGVGAGAGAPRPPPTTPAEAWAEFEARVRTRAPGEGATETERQWLRALGMLE</sequence>
<feature type="compositionally biased region" description="Low complexity" evidence="1">
    <location>
        <begin position="15"/>
        <end position="29"/>
    </location>
</feature>
<feature type="compositionally biased region" description="Low complexity" evidence="1">
    <location>
        <begin position="363"/>
        <end position="389"/>
    </location>
</feature>
<evidence type="ECO:0000256" key="1">
    <source>
        <dbReference type="SAM" id="MobiDB-lite"/>
    </source>
</evidence>
<dbReference type="Proteomes" id="UP000613740">
    <property type="component" value="Unassembled WGS sequence"/>
</dbReference>
<feature type="region of interest" description="Disordered" evidence="1">
    <location>
        <begin position="279"/>
        <end position="312"/>
    </location>
</feature>
<name>A0A835SYL7_9CHLO</name>